<accession>A0A0D9XZE1</accession>
<evidence type="ECO:0000313" key="2">
    <source>
        <dbReference type="Proteomes" id="UP000032180"/>
    </source>
</evidence>
<dbReference type="Proteomes" id="UP000032180">
    <property type="component" value="Chromosome 12"/>
</dbReference>
<reference evidence="1 2" key="1">
    <citation type="submission" date="2012-08" db="EMBL/GenBank/DDBJ databases">
        <title>Oryza genome evolution.</title>
        <authorList>
            <person name="Wing R.A."/>
        </authorList>
    </citation>
    <scope>NUCLEOTIDE SEQUENCE</scope>
</reference>
<dbReference type="HOGENOM" id="CLU_2761427_0_0_1"/>
<reference evidence="1" key="3">
    <citation type="submission" date="2015-04" db="UniProtKB">
        <authorList>
            <consortium name="EnsemblPlants"/>
        </authorList>
    </citation>
    <scope>IDENTIFICATION</scope>
</reference>
<evidence type="ECO:0000313" key="1">
    <source>
        <dbReference type="EnsemblPlants" id="LPERR12G10210.1"/>
    </source>
</evidence>
<reference evidence="2" key="2">
    <citation type="submission" date="2013-12" db="EMBL/GenBank/DDBJ databases">
        <authorList>
            <person name="Yu Y."/>
            <person name="Lee S."/>
            <person name="de Baynast K."/>
            <person name="Wissotski M."/>
            <person name="Liu L."/>
            <person name="Talag J."/>
            <person name="Goicoechea J."/>
            <person name="Angelova A."/>
            <person name="Jetty R."/>
            <person name="Kudrna D."/>
            <person name="Golser W."/>
            <person name="Rivera L."/>
            <person name="Zhang J."/>
            <person name="Wing R."/>
        </authorList>
    </citation>
    <scope>NUCLEOTIDE SEQUENCE</scope>
</reference>
<protein>
    <submittedName>
        <fullName evidence="1">Uncharacterized protein</fullName>
    </submittedName>
</protein>
<dbReference type="AlphaFoldDB" id="A0A0D9XZE1"/>
<name>A0A0D9XZE1_9ORYZ</name>
<keyword evidence="2" id="KW-1185">Reference proteome</keyword>
<proteinExistence type="predicted"/>
<dbReference type="Gramene" id="LPERR12G10210.1">
    <property type="protein sequence ID" value="LPERR12G10210.1"/>
    <property type="gene ID" value="LPERR12G10210"/>
</dbReference>
<sequence>MAARFPGFIPPRCAPASSPLTSLRRLPELGYRLALFVEELINWDFITALWISNTMQDLPRSARQFQEVCE</sequence>
<dbReference type="EnsemblPlants" id="LPERR12G10210.1">
    <property type="protein sequence ID" value="LPERR12G10210.1"/>
    <property type="gene ID" value="LPERR12G10210"/>
</dbReference>
<organism evidence="1 2">
    <name type="scientific">Leersia perrieri</name>
    <dbReference type="NCBI Taxonomy" id="77586"/>
    <lineage>
        <taxon>Eukaryota</taxon>
        <taxon>Viridiplantae</taxon>
        <taxon>Streptophyta</taxon>
        <taxon>Embryophyta</taxon>
        <taxon>Tracheophyta</taxon>
        <taxon>Spermatophyta</taxon>
        <taxon>Magnoliopsida</taxon>
        <taxon>Liliopsida</taxon>
        <taxon>Poales</taxon>
        <taxon>Poaceae</taxon>
        <taxon>BOP clade</taxon>
        <taxon>Oryzoideae</taxon>
        <taxon>Oryzeae</taxon>
        <taxon>Oryzinae</taxon>
        <taxon>Leersia</taxon>
    </lineage>
</organism>